<reference evidence="1" key="1">
    <citation type="submission" date="2022-10" db="EMBL/GenBank/DDBJ databases">
        <authorList>
            <person name="Hyden B.L."/>
            <person name="Feng K."/>
            <person name="Yates T."/>
            <person name="Jawdy S."/>
            <person name="Smart L.B."/>
            <person name="Muchero W."/>
        </authorList>
    </citation>
    <scope>NUCLEOTIDE SEQUENCE</scope>
    <source>
        <tissue evidence="1">Shoot tip</tissue>
    </source>
</reference>
<accession>A0ABQ8ZG48</accession>
<organism evidence="1 2">
    <name type="scientific">Salix suchowensis</name>
    <dbReference type="NCBI Taxonomy" id="1278906"/>
    <lineage>
        <taxon>Eukaryota</taxon>
        <taxon>Viridiplantae</taxon>
        <taxon>Streptophyta</taxon>
        <taxon>Embryophyta</taxon>
        <taxon>Tracheophyta</taxon>
        <taxon>Spermatophyta</taxon>
        <taxon>Magnoliopsida</taxon>
        <taxon>eudicotyledons</taxon>
        <taxon>Gunneridae</taxon>
        <taxon>Pentapetalae</taxon>
        <taxon>rosids</taxon>
        <taxon>fabids</taxon>
        <taxon>Malpighiales</taxon>
        <taxon>Salicaceae</taxon>
        <taxon>Saliceae</taxon>
        <taxon>Salix</taxon>
    </lineage>
</organism>
<gene>
    <name evidence="1" type="ORF">OIU77_001174</name>
</gene>
<proteinExistence type="predicted"/>
<evidence type="ECO:0000313" key="2">
    <source>
        <dbReference type="Proteomes" id="UP001141253"/>
    </source>
</evidence>
<sequence length="100" mass="10863">MQALSGMIGRKASRRWLFKSAVKSRGSTTRDEAVETARLEYGCNFASHEAGIASNRRSAHTAVNRSRALYTPPVTLWELAMPEVVTLTARGMPKAGLVTG</sequence>
<keyword evidence="2" id="KW-1185">Reference proteome</keyword>
<dbReference type="Proteomes" id="UP001141253">
    <property type="component" value="Unassembled WGS sequence"/>
</dbReference>
<protein>
    <submittedName>
        <fullName evidence="1">Uncharacterized protein</fullName>
    </submittedName>
</protein>
<reference evidence="1" key="2">
    <citation type="journal article" date="2023" name="Int. J. Mol. Sci.">
        <title>De Novo Assembly and Annotation of 11 Diverse Shrub Willow (Salix) Genomes Reveals Novel Gene Organization in Sex-Linked Regions.</title>
        <authorList>
            <person name="Hyden B."/>
            <person name="Feng K."/>
            <person name="Yates T.B."/>
            <person name="Jawdy S."/>
            <person name="Cereghino C."/>
            <person name="Smart L.B."/>
            <person name="Muchero W."/>
        </authorList>
    </citation>
    <scope>NUCLEOTIDE SEQUENCE</scope>
    <source>
        <tissue evidence="1">Shoot tip</tissue>
    </source>
</reference>
<name>A0ABQ8ZG48_9ROSI</name>
<dbReference type="EMBL" id="JAPFFI010001258">
    <property type="protein sequence ID" value="KAJ6287822.1"/>
    <property type="molecule type" value="Genomic_DNA"/>
</dbReference>
<comment type="caution">
    <text evidence="1">The sequence shown here is derived from an EMBL/GenBank/DDBJ whole genome shotgun (WGS) entry which is preliminary data.</text>
</comment>
<evidence type="ECO:0000313" key="1">
    <source>
        <dbReference type="EMBL" id="KAJ6287822.1"/>
    </source>
</evidence>
<feature type="non-terminal residue" evidence="1">
    <location>
        <position position="100"/>
    </location>
</feature>